<evidence type="ECO:0000259" key="2">
    <source>
        <dbReference type="Pfam" id="PF03979"/>
    </source>
</evidence>
<dbReference type="EMBL" id="JAAITS010000010">
    <property type="protein sequence ID" value="NSG84805.1"/>
    <property type="molecule type" value="Genomic_DNA"/>
</dbReference>
<evidence type="ECO:0000256" key="1">
    <source>
        <dbReference type="SAM" id="MobiDB-lite"/>
    </source>
</evidence>
<protein>
    <recommendedName>
        <fullName evidence="2">RNA polymerase sigma factor 70 region 1.1 domain-containing protein</fullName>
    </recommendedName>
</protein>
<dbReference type="Pfam" id="PF03979">
    <property type="entry name" value="Sigma70_r1_1"/>
    <property type="match status" value="1"/>
</dbReference>
<evidence type="ECO:0000313" key="3">
    <source>
        <dbReference type="EMBL" id="NSG84805.1"/>
    </source>
</evidence>
<name>A0ABX2H673_9FIRM</name>
<dbReference type="Proteomes" id="UP001644719">
    <property type="component" value="Unassembled WGS sequence"/>
</dbReference>
<proteinExistence type="predicted"/>
<feature type="domain" description="RNA polymerase sigma factor 70 region 1.1" evidence="2">
    <location>
        <begin position="7"/>
        <end position="75"/>
    </location>
</feature>
<dbReference type="Gene3D" id="1.20.120.1810">
    <property type="match status" value="1"/>
</dbReference>
<organism evidence="3 4">
    <name type="scientific">Blautia faecis</name>
    <dbReference type="NCBI Taxonomy" id="871665"/>
    <lineage>
        <taxon>Bacteria</taxon>
        <taxon>Bacillati</taxon>
        <taxon>Bacillota</taxon>
        <taxon>Clostridia</taxon>
        <taxon>Lachnospirales</taxon>
        <taxon>Lachnospiraceae</taxon>
        <taxon>Blautia</taxon>
    </lineage>
</organism>
<reference evidence="3 4" key="1">
    <citation type="journal article" date="2020" name="Cell Host Microbe">
        <title>Functional and Genomic Variation between Human-Derived Isolates of Lachnospiraceae Reveals Inter- and Intra-Species Diversity.</title>
        <authorList>
            <person name="Sorbara M.T."/>
            <person name="Littmann E.R."/>
            <person name="Fontana E."/>
            <person name="Moody T.U."/>
            <person name="Kohout C.E."/>
            <person name="Gjonbalaj M."/>
            <person name="Eaton V."/>
            <person name="Seok R."/>
            <person name="Leiner I.M."/>
            <person name="Pamer E.G."/>
        </authorList>
    </citation>
    <scope>NUCLEOTIDE SEQUENCE [LARGE SCALE GENOMIC DNA]</scope>
    <source>
        <strain evidence="3 4">MSK.17.74</strain>
    </source>
</reference>
<dbReference type="InterPro" id="IPR007127">
    <property type="entry name" value="RNA_pol_sigma_70_r1_1"/>
</dbReference>
<evidence type="ECO:0000313" key="4">
    <source>
        <dbReference type="Proteomes" id="UP001644719"/>
    </source>
</evidence>
<comment type="caution">
    <text evidence="3">The sequence shown here is derived from an EMBL/GenBank/DDBJ whole genome shotgun (WGS) entry which is preliminary data.</text>
</comment>
<dbReference type="RefSeq" id="WP_148461757.1">
    <property type="nucleotide sequence ID" value="NZ_JAAINN010000009.1"/>
</dbReference>
<accession>A0ABX2H673</accession>
<gene>
    <name evidence="3" type="ORF">G5B17_05035</name>
</gene>
<dbReference type="GeneID" id="69514354"/>
<sequence>MDVVQFQEKLREICELGKQNRNMLTHEQIREHFAGTDLETSQMLKVLQYLKLQGIMIEGDTAPVETEEVGETEPESKGTSTPLTSEEEAYLKDYLAEVSNGKEVSPEMLHTLFENLADGDAIAEAALTSIYLPVAANMAADMNCTEIQLADLIQEANVVLLTALSDPETERKDDAWLRLQLRKGIIAAIEEQTQQKFQDDCLVTKVEKLESAVKDLTDDDGENRFTIDELAVILDMNVDEIRDILRLTGDDK</sequence>
<dbReference type="InterPro" id="IPR013325">
    <property type="entry name" value="RNA_pol_sigma_r2"/>
</dbReference>
<dbReference type="SUPFAM" id="SSF88946">
    <property type="entry name" value="Sigma2 domain of RNA polymerase sigma factors"/>
    <property type="match status" value="1"/>
</dbReference>
<feature type="region of interest" description="Disordered" evidence="1">
    <location>
        <begin position="63"/>
        <end position="84"/>
    </location>
</feature>
<keyword evidence="4" id="KW-1185">Reference proteome</keyword>